<keyword evidence="1" id="KW-1133">Transmembrane helix</keyword>
<accession>A0A1G1YZX6</accession>
<feature type="transmembrane region" description="Helical" evidence="1">
    <location>
        <begin position="79"/>
        <end position="102"/>
    </location>
</feature>
<dbReference type="AlphaFoldDB" id="A0A1G1YZX6"/>
<dbReference type="Proteomes" id="UP000178651">
    <property type="component" value="Unassembled WGS sequence"/>
</dbReference>
<protein>
    <recommendedName>
        <fullName evidence="4">DUF1648 domain-containing protein</fullName>
    </recommendedName>
</protein>
<sequence length="106" mass="11605">MFKVNIIFGLSLLLALLGALISFTGLYGIDGPFIIHFNSLGMADLIGGREFLNNVIFIGLTILIVNFVLAQRLYGKHAILAYILSWGSLFVSLSVLLTAYLISRVN</sequence>
<organism evidence="2 3">
    <name type="scientific">Candidatus Colwellbacteria bacterium RIFCSPHIGHO2_02_FULL_43_15</name>
    <dbReference type="NCBI Taxonomy" id="1797686"/>
    <lineage>
        <taxon>Bacteria</taxon>
        <taxon>Candidatus Colwelliibacteriota</taxon>
    </lineage>
</organism>
<gene>
    <name evidence="2" type="ORF">A3D47_02210</name>
</gene>
<keyword evidence="1" id="KW-0472">Membrane</keyword>
<feature type="transmembrane region" description="Helical" evidence="1">
    <location>
        <begin position="52"/>
        <end position="70"/>
    </location>
</feature>
<evidence type="ECO:0000256" key="1">
    <source>
        <dbReference type="SAM" id="Phobius"/>
    </source>
</evidence>
<proteinExistence type="predicted"/>
<comment type="caution">
    <text evidence="2">The sequence shown here is derived from an EMBL/GenBank/DDBJ whole genome shotgun (WGS) entry which is preliminary data.</text>
</comment>
<evidence type="ECO:0008006" key="4">
    <source>
        <dbReference type="Google" id="ProtNLM"/>
    </source>
</evidence>
<reference evidence="2 3" key="1">
    <citation type="journal article" date="2016" name="Nat. Commun.">
        <title>Thousands of microbial genomes shed light on interconnected biogeochemical processes in an aquifer system.</title>
        <authorList>
            <person name="Anantharaman K."/>
            <person name="Brown C.T."/>
            <person name="Hug L.A."/>
            <person name="Sharon I."/>
            <person name="Castelle C.J."/>
            <person name="Probst A.J."/>
            <person name="Thomas B.C."/>
            <person name="Singh A."/>
            <person name="Wilkins M.J."/>
            <person name="Karaoz U."/>
            <person name="Brodie E.L."/>
            <person name="Williams K.H."/>
            <person name="Hubbard S.S."/>
            <person name="Banfield J.F."/>
        </authorList>
    </citation>
    <scope>NUCLEOTIDE SEQUENCE [LARGE SCALE GENOMIC DNA]</scope>
</reference>
<dbReference type="EMBL" id="MHIU01000013">
    <property type="protein sequence ID" value="OGY57931.1"/>
    <property type="molecule type" value="Genomic_DNA"/>
</dbReference>
<evidence type="ECO:0000313" key="2">
    <source>
        <dbReference type="EMBL" id="OGY57931.1"/>
    </source>
</evidence>
<evidence type="ECO:0000313" key="3">
    <source>
        <dbReference type="Proteomes" id="UP000178651"/>
    </source>
</evidence>
<keyword evidence="1" id="KW-0812">Transmembrane</keyword>
<name>A0A1G1YZX6_9BACT</name>